<proteinExistence type="predicted"/>
<gene>
    <name evidence="1" type="ORF">ABV298_00735</name>
</gene>
<protein>
    <submittedName>
        <fullName evidence="1">Uncharacterized protein</fullName>
    </submittedName>
</protein>
<name>A0AAU8FN61_9BACT</name>
<organism evidence="1">
    <name type="scientific">Dyadobacter sp. 676</name>
    <dbReference type="NCBI Taxonomy" id="3088362"/>
    <lineage>
        <taxon>Bacteria</taxon>
        <taxon>Pseudomonadati</taxon>
        <taxon>Bacteroidota</taxon>
        <taxon>Cytophagia</taxon>
        <taxon>Cytophagales</taxon>
        <taxon>Spirosomataceae</taxon>
        <taxon>Dyadobacter</taxon>
    </lineage>
</organism>
<sequence>MAQIPEDQPAPREVAEVIKYDDLFRKELARRKYIQENRMLPADEPVKMPRKDFEIPKAGVDLALARGSLAKNVSVWKKRINDPRYPEAEQKHAMYVALYQEAKTAAATERARIQSLANESYNND</sequence>
<accession>A0AAU8FN61</accession>
<dbReference type="EMBL" id="CP159289">
    <property type="protein sequence ID" value="XCH24988.1"/>
    <property type="molecule type" value="Genomic_DNA"/>
</dbReference>
<dbReference type="RefSeq" id="WP_353720295.1">
    <property type="nucleotide sequence ID" value="NZ_CP159289.1"/>
</dbReference>
<reference evidence="1" key="1">
    <citation type="submission" date="2024-06" db="EMBL/GenBank/DDBJ databases">
        <title>Sequencing and assembly of the genome of Dyadobacter sp. strain 676, a symbiont of Cyamopsis tetragonoloba.</title>
        <authorList>
            <person name="Guro P."/>
            <person name="Sazanova A."/>
            <person name="Kuznetsova I."/>
            <person name="Belimov A."/>
            <person name="Safronova V."/>
        </authorList>
    </citation>
    <scope>NUCLEOTIDE SEQUENCE</scope>
    <source>
        <strain evidence="1">676</strain>
    </source>
</reference>
<dbReference type="AlphaFoldDB" id="A0AAU8FN61"/>
<evidence type="ECO:0000313" key="1">
    <source>
        <dbReference type="EMBL" id="XCH24988.1"/>
    </source>
</evidence>